<name>A0A2T5J483_9GAMM</name>
<dbReference type="GO" id="GO:0012505">
    <property type="term" value="C:endomembrane system"/>
    <property type="evidence" value="ECO:0007669"/>
    <property type="project" value="UniProtKB-SubCell"/>
</dbReference>
<evidence type="ECO:0000256" key="8">
    <source>
        <dbReference type="ARBA" id="ARBA00032798"/>
    </source>
</evidence>
<dbReference type="GO" id="GO:0042773">
    <property type="term" value="P:ATP synthesis coupled electron transport"/>
    <property type="evidence" value="ECO:0007669"/>
    <property type="project" value="InterPro"/>
</dbReference>
<feature type="transmembrane region" description="Helical" evidence="10">
    <location>
        <begin position="465"/>
        <end position="482"/>
    </location>
</feature>
<dbReference type="AlphaFoldDB" id="A0A2T5J483"/>
<feature type="transmembrane region" description="Helical" evidence="10">
    <location>
        <begin position="387"/>
        <end position="409"/>
    </location>
</feature>
<comment type="subcellular location">
    <subcellularLocation>
        <location evidence="1">Endomembrane system</location>
        <topology evidence="1">Multi-pass membrane protein</topology>
    </subcellularLocation>
    <subcellularLocation>
        <location evidence="9">Membrane</location>
        <topology evidence="9">Multi-pass membrane protein</topology>
    </subcellularLocation>
</comment>
<dbReference type="PANTHER" id="PTHR43507">
    <property type="entry name" value="NADH-UBIQUINONE OXIDOREDUCTASE CHAIN 4"/>
    <property type="match status" value="1"/>
</dbReference>
<evidence type="ECO:0000256" key="6">
    <source>
        <dbReference type="ARBA" id="ARBA00023136"/>
    </source>
</evidence>
<comment type="similarity">
    <text evidence="2">Belongs to the complex I subunit 4 family.</text>
</comment>
<feature type="transmembrane region" description="Helical" evidence="10">
    <location>
        <begin position="421"/>
        <end position="444"/>
    </location>
</feature>
<evidence type="ECO:0000256" key="1">
    <source>
        <dbReference type="ARBA" id="ARBA00004127"/>
    </source>
</evidence>
<feature type="transmembrane region" description="Helical" evidence="10">
    <location>
        <begin position="30"/>
        <end position="48"/>
    </location>
</feature>
<dbReference type="EMBL" id="QAON01000001">
    <property type="protein sequence ID" value="PTQ91348.1"/>
    <property type="molecule type" value="Genomic_DNA"/>
</dbReference>
<evidence type="ECO:0000256" key="7">
    <source>
        <dbReference type="ARBA" id="ARBA00031584"/>
    </source>
</evidence>
<evidence type="ECO:0000256" key="5">
    <source>
        <dbReference type="ARBA" id="ARBA00022989"/>
    </source>
</evidence>
<sequence>MILSALILIPFIGGLLCWLGERLGAGIPRWIALFSMAAVFGLGVMLWMQGDYSLANQTVGAHPQWQLEERYTWIPHLGVSIHLALDGLSLLMVLLTGLLGVMAVGCSWTEIQRHVGFFHLNLLWSLGGVIGVFLAIDMFLFFFFWEMMLVPIYFLIALWGHKGADGKSRIHAATKFFIFTQASGLIMLVGVLALVLVNYQATGNLSFDYHDLLNAHQYMSLDLQKVLMLTFFIAFAVKLPIVPVHSWLPDAHAQAPTAGSVDLAGILLKTAAYGLLRFALPFFPEASQWFAPIAMWLGIFGIFYGAFLAFAQTDIKRLVAYTSISHMGFVLIGIYSGNLLTLQGLVIQMLAHGICAGGLFILCGQLYERLHTRDLREMGGLWGRFTYLPPLLMFFAAALLGMPGTANFVGEFLILLGAFKVVPVITIIATSSLILAGVYSLIMIHRALFGKGKSEEQLPDLSGRELGLVVSLVAILLFLGLYPQPVLNVSHGAMSGIQQAYLPSLMPTAPTIAP</sequence>
<dbReference type="InterPro" id="IPR003918">
    <property type="entry name" value="NADH_UbQ_OxRdtase"/>
</dbReference>
<feature type="transmembrane region" description="Helical" evidence="10">
    <location>
        <begin position="117"/>
        <end position="136"/>
    </location>
</feature>
<evidence type="ECO:0000256" key="3">
    <source>
        <dbReference type="ARBA" id="ARBA00019906"/>
    </source>
</evidence>
<feature type="transmembrane region" description="Helical" evidence="10">
    <location>
        <begin position="172"/>
        <end position="197"/>
    </location>
</feature>
<dbReference type="Pfam" id="PF00361">
    <property type="entry name" value="Proton_antipo_M"/>
    <property type="match status" value="1"/>
</dbReference>
<dbReference type="GO" id="GO:0008137">
    <property type="term" value="F:NADH dehydrogenase (ubiquinone) activity"/>
    <property type="evidence" value="ECO:0007669"/>
    <property type="project" value="InterPro"/>
</dbReference>
<accession>A0A2T5J483</accession>
<dbReference type="NCBIfam" id="TIGR01972">
    <property type="entry name" value="NDH_I_M"/>
    <property type="match status" value="1"/>
</dbReference>
<feature type="transmembrane region" description="Helical" evidence="10">
    <location>
        <begin position="318"/>
        <end position="337"/>
    </location>
</feature>
<proteinExistence type="inferred from homology"/>
<evidence type="ECO:0000313" key="13">
    <source>
        <dbReference type="Proteomes" id="UP000244223"/>
    </source>
</evidence>
<keyword evidence="5 10" id="KW-1133">Transmembrane helix</keyword>
<feature type="transmembrane region" description="Helical" evidence="10">
    <location>
        <begin position="81"/>
        <end position="105"/>
    </location>
</feature>
<feature type="domain" description="NADH:quinone oxidoreductase/Mrp antiporter transmembrane" evidence="11">
    <location>
        <begin position="136"/>
        <end position="431"/>
    </location>
</feature>
<feature type="transmembrane region" description="Helical" evidence="10">
    <location>
        <begin position="289"/>
        <end position="311"/>
    </location>
</feature>
<dbReference type="InterPro" id="IPR010227">
    <property type="entry name" value="NADH_Q_OxRdtase_chainM/4"/>
</dbReference>
<feature type="transmembrane region" description="Helical" evidence="10">
    <location>
        <begin position="6"/>
        <end position="23"/>
    </location>
</feature>
<gene>
    <name evidence="12" type="ORF">C8N29_101421</name>
</gene>
<reference evidence="12 13" key="1">
    <citation type="submission" date="2018-04" db="EMBL/GenBank/DDBJ databases">
        <title>Genomic Encyclopedia of Archaeal and Bacterial Type Strains, Phase II (KMG-II): from individual species to whole genera.</title>
        <authorList>
            <person name="Goeker M."/>
        </authorList>
    </citation>
    <scope>NUCLEOTIDE SEQUENCE [LARGE SCALE GENOMIC DNA]</scope>
    <source>
        <strain evidence="12 13">DSM 5822</strain>
    </source>
</reference>
<comment type="caution">
    <text evidence="12">The sequence shown here is derived from an EMBL/GenBank/DDBJ whole genome shotgun (WGS) entry which is preliminary data.</text>
</comment>
<evidence type="ECO:0000256" key="9">
    <source>
        <dbReference type="RuleBase" id="RU000320"/>
    </source>
</evidence>
<organism evidence="12 13">
    <name type="scientific">Agitococcus lubricus</name>
    <dbReference type="NCBI Taxonomy" id="1077255"/>
    <lineage>
        <taxon>Bacteria</taxon>
        <taxon>Pseudomonadati</taxon>
        <taxon>Pseudomonadota</taxon>
        <taxon>Gammaproteobacteria</taxon>
        <taxon>Moraxellales</taxon>
        <taxon>Moraxellaceae</taxon>
        <taxon>Agitococcus</taxon>
    </lineage>
</organism>
<dbReference type="PANTHER" id="PTHR43507:SF1">
    <property type="entry name" value="NADH-UBIQUINONE OXIDOREDUCTASE CHAIN 4"/>
    <property type="match status" value="1"/>
</dbReference>
<dbReference type="OrthoDB" id="9807568at2"/>
<dbReference type="GO" id="GO:0003954">
    <property type="term" value="F:NADH dehydrogenase activity"/>
    <property type="evidence" value="ECO:0007669"/>
    <property type="project" value="TreeGrafter"/>
</dbReference>
<keyword evidence="6 10" id="KW-0472">Membrane</keyword>
<protein>
    <recommendedName>
        <fullName evidence="3">NADH-quinone oxidoreductase subunit M</fullName>
    </recommendedName>
    <alternativeName>
        <fullName evidence="7">NADH dehydrogenase I subunit M</fullName>
    </alternativeName>
    <alternativeName>
        <fullName evidence="8">NDH-1 subunit M</fullName>
    </alternativeName>
</protein>
<evidence type="ECO:0000256" key="2">
    <source>
        <dbReference type="ARBA" id="ARBA00009025"/>
    </source>
</evidence>
<keyword evidence="13" id="KW-1185">Reference proteome</keyword>
<dbReference type="GO" id="GO:0016020">
    <property type="term" value="C:membrane"/>
    <property type="evidence" value="ECO:0007669"/>
    <property type="project" value="UniProtKB-SubCell"/>
</dbReference>
<dbReference type="Proteomes" id="UP000244223">
    <property type="component" value="Unassembled WGS sequence"/>
</dbReference>
<feature type="transmembrane region" description="Helical" evidence="10">
    <location>
        <begin position="349"/>
        <end position="367"/>
    </location>
</feature>
<dbReference type="GO" id="GO:0048039">
    <property type="term" value="F:ubiquinone binding"/>
    <property type="evidence" value="ECO:0007669"/>
    <property type="project" value="TreeGrafter"/>
</dbReference>
<dbReference type="InterPro" id="IPR001750">
    <property type="entry name" value="ND/Mrp_TM"/>
</dbReference>
<evidence type="ECO:0000313" key="12">
    <source>
        <dbReference type="EMBL" id="PTQ91348.1"/>
    </source>
</evidence>
<feature type="transmembrane region" description="Helical" evidence="10">
    <location>
        <begin position="226"/>
        <end position="248"/>
    </location>
</feature>
<keyword evidence="4 9" id="KW-0812">Transmembrane</keyword>
<evidence type="ECO:0000259" key="11">
    <source>
        <dbReference type="Pfam" id="PF00361"/>
    </source>
</evidence>
<dbReference type="GO" id="GO:0015990">
    <property type="term" value="P:electron transport coupled proton transport"/>
    <property type="evidence" value="ECO:0007669"/>
    <property type="project" value="TreeGrafter"/>
</dbReference>
<evidence type="ECO:0000256" key="4">
    <source>
        <dbReference type="ARBA" id="ARBA00022692"/>
    </source>
</evidence>
<evidence type="ECO:0000256" key="10">
    <source>
        <dbReference type="SAM" id="Phobius"/>
    </source>
</evidence>
<dbReference type="PRINTS" id="PR01437">
    <property type="entry name" value="NUOXDRDTASE4"/>
</dbReference>
<dbReference type="NCBIfam" id="NF004498">
    <property type="entry name" value="PRK05846.1-1"/>
    <property type="match status" value="1"/>
</dbReference>